<evidence type="ECO:0008006" key="3">
    <source>
        <dbReference type="Google" id="ProtNLM"/>
    </source>
</evidence>
<proteinExistence type="predicted"/>
<dbReference type="OMA" id="VDTEGGW"/>
<name>A0A1I3THZ9_9EURY</name>
<organism evidence="1 2">
    <name type="scientific">Natronobacterium gregoryi</name>
    <dbReference type="NCBI Taxonomy" id="44930"/>
    <lineage>
        <taxon>Archaea</taxon>
        <taxon>Methanobacteriati</taxon>
        <taxon>Methanobacteriota</taxon>
        <taxon>Stenosarchaea group</taxon>
        <taxon>Halobacteria</taxon>
        <taxon>Halobacteriales</taxon>
        <taxon>Natrialbaceae</taxon>
        <taxon>Natronobacterium</taxon>
    </lineage>
</organism>
<dbReference type="OrthoDB" id="165303at2157"/>
<gene>
    <name evidence="1" type="ORF">SAMN05443661_16016</name>
</gene>
<dbReference type="SUPFAM" id="SSF57802">
    <property type="entry name" value="Rubredoxin-like"/>
    <property type="match status" value="1"/>
</dbReference>
<protein>
    <recommendedName>
        <fullName evidence="3">Small CPxCG-related zinc finger protein</fullName>
    </recommendedName>
</protein>
<evidence type="ECO:0000313" key="1">
    <source>
        <dbReference type="EMBL" id="SFJ70059.1"/>
    </source>
</evidence>
<dbReference type="EMBL" id="FORO01000060">
    <property type="protein sequence ID" value="SFJ70059.1"/>
    <property type="molecule type" value="Genomic_DNA"/>
</dbReference>
<dbReference type="InterPro" id="IPR049696">
    <property type="entry name" value="HVO_0649-like"/>
</dbReference>
<dbReference type="NCBIfam" id="NF041911">
    <property type="entry name" value="HVO_0649"/>
    <property type="match status" value="1"/>
</dbReference>
<sequence>MAPHSSPFARLREKFEEPDLECRQCGYLASNSEWHVETTGGRVQYQFVCPVCEAAEVREVRLKE</sequence>
<accession>A0A1I3THZ9</accession>
<dbReference type="RefSeq" id="WP_005581578.1">
    <property type="nucleotide sequence ID" value="NZ_FORO01000060.1"/>
</dbReference>
<dbReference type="AlphaFoldDB" id="A0A1I3THZ9"/>
<dbReference type="GeneID" id="14206944"/>
<dbReference type="Proteomes" id="UP000182829">
    <property type="component" value="Unassembled WGS sequence"/>
</dbReference>
<evidence type="ECO:0000313" key="2">
    <source>
        <dbReference type="Proteomes" id="UP000182829"/>
    </source>
</evidence>
<reference evidence="1 2" key="1">
    <citation type="submission" date="2016-10" db="EMBL/GenBank/DDBJ databases">
        <authorList>
            <person name="de Groot N.N."/>
        </authorList>
    </citation>
    <scope>NUCLEOTIDE SEQUENCE [LARGE SCALE GENOMIC DNA]</scope>
    <source>
        <strain evidence="1 2">SP2</strain>
    </source>
</reference>